<dbReference type="STRING" id="1267766.WYH_02669"/>
<dbReference type="SMART" id="SM00749">
    <property type="entry name" value="BON"/>
    <property type="match status" value="3"/>
</dbReference>
<dbReference type="Pfam" id="PF04972">
    <property type="entry name" value="BON"/>
    <property type="match status" value="3"/>
</dbReference>
<organism evidence="2 3">
    <name type="scientific">Croceibacterium atlanticum</name>
    <dbReference type="NCBI Taxonomy" id="1267766"/>
    <lineage>
        <taxon>Bacteria</taxon>
        <taxon>Pseudomonadati</taxon>
        <taxon>Pseudomonadota</taxon>
        <taxon>Alphaproteobacteria</taxon>
        <taxon>Sphingomonadales</taxon>
        <taxon>Erythrobacteraceae</taxon>
        <taxon>Croceibacterium</taxon>
    </lineage>
</organism>
<evidence type="ECO:0000256" key="1">
    <source>
        <dbReference type="ARBA" id="ARBA00022729"/>
    </source>
</evidence>
<dbReference type="InterPro" id="IPR007055">
    <property type="entry name" value="BON_dom"/>
</dbReference>
<proteinExistence type="predicted"/>
<dbReference type="InterPro" id="IPR051686">
    <property type="entry name" value="Lipoprotein_DolP"/>
</dbReference>
<dbReference type="OrthoDB" id="680465at2"/>
<dbReference type="PANTHER" id="PTHR34606:SF4">
    <property type="entry name" value="OUTER MEMBRANE LIPOPROTEIN DOLP"/>
    <property type="match status" value="1"/>
</dbReference>
<dbReference type="PATRIC" id="fig|1267766.3.peg.2704"/>
<evidence type="ECO:0000313" key="3">
    <source>
        <dbReference type="Proteomes" id="UP000034392"/>
    </source>
</evidence>
<keyword evidence="3" id="KW-1185">Reference proteome</keyword>
<dbReference type="KEGG" id="aay:WYH_02669"/>
<dbReference type="RefSeq" id="WP_156320141.1">
    <property type="nucleotide sequence ID" value="NZ_CP011452.2"/>
</dbReference>
<gene>
    <name evidence="2" type="ORF">WYH_02669</name>
</gene>
<name>A0A0F7KVK2_9SPHN</name>
<dbReference type="EMBL" id="CP011452">
    <property type="protein sequence ID" value="AKH43699.1"/>
    <property type="molecule type" value="Genomic_DNA"/>
</dbReference>
<dbReference type="Proteomes" id="UP000034392">
    <property type="component" value="Chromosome"/>
</dbReference>
<sequence length="220" mass="24355">MRPDAEVRQDVEAEINWDPSFEFQHDILVSVKDGVVTLDGFTHSYSDRNRAERAAKRVKGVSAIANDITVKLRTQDEKTDPEIARAAISAIRSALPELADNLKIVVREGVVTIEGAVEWNFQREAAEDAVRPTEGIKNLVNLVTLKPKAQAYEIREKIENALTRSAQVEAKRIKVETDGSEVVLSGEVNSWAERWEAERSAWSAPGVTKVTNHIKVGTAA</sequence>
<evidence type="ECO:0000313" key="2">
    <source>
        <dbReference type="EMBL" id="AKH43699.1"/>
    </source>
</evidence>
<dbReference type="InterPro" id="IPR014004">
    <property type="entry name" value="Transpt-assoc_nodulatn_dom_bac"/>
</dbReference>
<dbReference type="PROSITE" id="PS50914">
    <property type="entry name" value="BON"/>
    <property type="match status" value="3"/>
</dbReference>
<accession>A0A0F7KVK2</accession>
<keyword evidence="1" id="KW-0732">Signal</keyword>
<protein>
    <submittedName>
        <fullName evidence="2">Periplasmic protein</fullName>
    </submittedName>
</protein>
<dbReference type="PANTHER" id="PTHR34606">
    <property type="entry name" value="BON DOMAIN-CONTAINING PROTEIN"/>
    <property type="match status" value="1"/>
</dbReference>
<dbReference type="Gene3D" id="3.30.1340.30">
    <property type="match status" value="3"/>
</dbReference>
<dbReference type="AlphaFoldDB" id="A0A0F7KVK2"/>
<reference evidence="2" key="1">
    <citation type="submission" date="2015-05" db="EMBL/GenBank/DDBJ databases">
        <title>The complete genome of Altererythrobacter atlanticus strain 26DY36.</title>
        <authorList>
            <person name="Wu Y.-H."/>
            <person name="Cheng H."/>
            <person name="Wu X.-W."/>
        </authorList>
    </citation>
    <scope>NUCLEOTIDE SEQUENCE [LARGE SCALE GENOMIC DNA]</scope>
    <source>
        <strain evidence="2">26DY36</strain>
    </source>
</reference>